<evidence type="ECO:0000313" key="1">
    <source>
        <dbReference type="EMBL" id="KAK6950482.1"/>
    </source>
</evidence>
<proteinExistence type="predicted"/>
<protein>
    <submittedName>
        <fullName evidence="1">Uncharacterized protein</fullName>
    </submittedName>
</protein>
<name>A0AAX6ME62_9PEZI</name>
<dbReference type="AlphaFoldDB" id="A0AAX6ME62"/>
<organism evidence="1 2">
    <name type="scientific">Daldinia eschscholtzii</name>
    <dbReference type="NCBI Taxonomy" id="292717"/>
    <lineage>
        <taxon>Eukaryota</taxon>
        <taxon>Fungi</taxon>
        <taxon>Dikarya</taxon>
        <taxon>Ascomycota</taxon>
        <taxon>Pezizomycotina</taxon>
        <taxon>Sordariomycetes</taxon>
        <taxon>Xylariomycetidae</taxon>
        <taxon>Xylariales</taxon>
        <taxon>Hypoxylaceae</taxon>
        <taxon>Daldinia</taxon>
    </lineage>
</organism>
<comment type="caution">
    <text evidence="1">The sequence shown here is derived from an EMBL/GenBank/DDBJ whole genome shotgun (WGS) entry which is preliminary data.</text>
</comment>
<sequence length="98" mass="10592">MRVDALKKPATKLTQAKLASIPAGQDKARVAKAEALVDFYLPSMTFKVGVTRVPQMMIPQVGYRGDGKGTGPLQAEKHDVLRQKNWRSGQSIAASAGR</sequence>
<gene>
    <name evidence="1" type="ORF">Daesc_008810</name>
</gene>
<dbReference type="Proteomes" id="UP001369815">
    <property type="component" value="Unassembled WGS sequence"/>
</dbReference>
<reference evidence="1 2" key="1">
    <citation type="journal article" date="2024" name="Front Chem Biol">
        <title>Unveiling the potential of Daldinia eschscholtzii MFLUCC 19-0629 through bioactivity and bioinformatics studies for enhanced sustainable agriculture production.</title>
        <authorList>
            <person name="Brooks S."/>
            <person name="Weaver J.A."/>
            <person name="Klomchit A."/>
            <person name="Alharthi S.A."/>
            <person name="Onlamun T."/>
            <person name="Nurani R."/>
            <person name="Vong T.K."/>
            <person name="Alberti F."/>
            <person name="Greco C."/>
        </authorList>
    </citation>
    <scope>NUCLEOTIDE SEQUENCE [LARGE SCALE GENOMIC DNA]</scope>
    <source>
        <strain evidence="1">MFLUCC 19-0629</strain>
    </source>
</reference>
<dbReference type="EMBL" id="JBANMG010000008">
    <property type="protein sequence ID" value="KAK6950482.1"/>
    <property type="molecule type" value="Genomic_DNA"/>
</dbReference>
<evidence type="ECO:0000313" key="2">
    <source>
        <dbReference type="Proteomes" id="UP001369815"/>
    </source>
</evidence>
<keyword evidence="2" id="KW-1185">Reference proteome</keyword>
<accession>A0AAX6ME62</accession>